<name>A0A4U8QCB3_9FIRM</name>
<dbReference type="EMBL" id="QGQD01000068">
    <property type="protein sequence ID" value="TLC99575.1"/>
    <property type="molecule type" value="Genomic_DNA"/>
</dbReference>
<dbReference type="RefSeq" id="WP_044288845.1">
    <property type="nucleotide sequence ID" value="NZ_CABMJZ010000106.1"/>
</dbReference>
<reference evidence="1 2" key="1">
    <citation type="journal article" date="2019" name="Anaerobe">
        <title>Detection of Robinsoniella peoriensis in multiple bone samples of a trauma patient.</title>
        <authorList>
            <person name="Schrottner P."/>
            <person name="Hartwich K."/>
            <person name="Bunk B."/>
            <person name="Schober I."/>
            <person name="Helbig S."/>
            <person name="Rudolph W.W."/>
            <person name="Gunzer F."/>
        </authorList>
    </citation>
    <scope>NUCLEOTIDE SEQUENCE [LARGE SCALE GENOMIC DNA]</scope>
    <source>
        <strain evidence="1 2">DSM 106044</strain>
    </source>
</reference>
<evidence type="ECO:0000313" key="2">
    <source>
        <dbReference type="Proteomes" id="UP000306509"/>
    </source>
</evidence>
<dbReference type="OrthoDB" id="1683411at2"/>
<protein>
    <submittedName>
        <fullName evidence="1">Uncharacterized protein</fullName>
    </submittedName>
</protein>
<gene>
    <name evidence="1" type="ORF">DSM106044_03526</name>
</gene>
<dbReference type="STRING" id="180332.GCA_000797495_01579"/>
<dbReference type="AlphaFoldDB" id="A0A4U8QCB3"/>
<evidence type="ECO:0000313" key="1">
    <source>
        <dbReference type="EMBL" id="TLC99575.1"/>
    </source>
</evidence>
<comment type="caution">
    <text evidence="1">The sequence shown here is derived from an EMBL/GenBank/DDBJ whole genome shotgun (WGS) entry which is preliminary data.</text>
</comment>
<keyword evidence="2" id="KW-1185">Reference proteome</keyword>
<organism evidence="1 2">
    <name type="scientific">Robinsoniella peoriensis</name>
    <dbReference type="NCBI Taxonomy" id="180332"/>
    <lineage>
        <taxon>Bacteria</taxon>
        <taxon>Bacillati</taxon>
        <taxon>Bacillota</taxon>
        <taxon>Clostridia</taxon>
        <taxon>Lachnospirales</taxon>
        <taxon>Lachnospiraceae</taxon>
        <taxon>Robinsoniella</taxon>
    </lineage>
</organism>
<proteinExistence type="predicted"/>
<dbReference type="Proteomes" id="UP000306509">
    <property type="component" value="Unassembled WGS sequence"/>
</dbReference>
<sequence length="79" mass="9009">MNLKSNIDIAKFLLEIQKCQGEVYYETSDGDRLNLSSTLSQYIFCTVASHSYDWSQGTICCMSEEDIPKLSPYLEESRA</sequence>
<accession>A0A4U8QCB3</accession>